<dbReference type="AlphaFoldDB" id="A0A5C1A6X0"/>
<dbReference type="RefSeq" id="WP_149109052.1">
    <property type="nucleotide sequence ID" value="NZ_CP042425.1"/>
</dbReference>
<protein>
    <submittedName>
        <fullName evidence="1">DNA-binding protein</fullName>
    </submittedName>
</protein>
<dbReference type="Proteomes" id="UP000324974">
    <property type="component" value="Chromosome"/>
</dbReference>
<dbReference type="KEGG" id="lrs:PX52LOC_01004"/>
<proteinExistence type="predicted"/>
<dbReference type="EMBL" id="CP042425">
    <property type="protein sequence ID" value="QEL14135.1"/>
    <property type="molecule type" value="Genomic_DNA"/>
</dbReference>
<evidence type="ECO:0000313" key="2">
    <source>
        <dbReference type="Proteomes" id="UP000324974"/>
    </source>
</evidence>
<dbReference type="SUPFAM" id="SSF46955">
    <property type="entry name" value="Putative DNA-binding domain"/>
    <property type="match status" value="1"/>
</dbReference>
<keyword evidence="2" id="KW-1185">Reference proteome</keyword>
<dbReference type="InterPro" id="IPR009061">
    <property type="entry name" value="DNA-bd_dom_put_sf"/>
</dbReference>
<sequence length="77" mass="8588">MKRVALSAPPVQTERAEGSPWTMDEAAAFLRLSVSTLVRMEKAGTLRVFRPHKRNVLITDEEVRRIANGIELTKGIA</sequence>
<gene>
    <name evidence="1" type="ORF">PX52LOC_01004</name>
</gene>
<organism evidence="1 2">
    <name type="scientific">Limnoglobus roseus</name>
    <dbReference type="NCBI Taxonomy" id="2598579"/>
    <lineage>
        <taxon>Bacteria</taxon>
        <taxon>Pseudomonadati</taxon>
        <taxon>Planctomycetota</taxon>
        <taxon>Planctomycetia</taxon>
        <taxon>Gemmatales</taxon>
        <taxon>Gemmataceae</taxon>
        <taxon>Limnoglobus</taxon>
    </lineage>
</organism>
<evidence type="ECO:0000313" key="1">
    <source>
        <dbReference type="EMBL" id="QEL14135.1"/>
    </source>
</evidence>
<accession>A0A5C1A6X0</accession>
<reference evidence="2" key="1">
    <citation type="submission" date="2019-08" db="EMBL/GenBank/DDBJ databases">
        <title>Limnoglobus roseus gen. nov., sp. nov., a novel freshwater planctomycete with a giant genome from the family Gemmataceae.</title>
        <authorList>
            <person name="Kulichevskaya I.S."/>
            <person name="Naumoff D.G."/>
            <person name="Miroshnikov K."/>
            <person name="Ivanova A."/>
            <person name="Philippov D.A."/>
            <person name="Hakobyan A."/>
            <person name="Rijpstra I.C."/>
            <person name="Sinninghe Damste J.S."/>
            <person name="Liesack W."/>
            <person name="Dedysh S.N."/>
        </authorList>
    </citation>
    <scope>NUCLEOTIDE SEQUENCE [LARGE SCALE GENOMIC DNA]</scope>
    <source>
        <strain evidence="2">PX52</strain>
    </source>
</reference>
<dbReference type="GO" id="GO:0003677">
    <property type="term" value="F:DNA binding"/>
    <property type="evidence" value="ECO:0007669"/>
    <property type="project" value="UniProtKB-KW"/>
</dbReference>
<keyword evidence="1" id="KW-0238">DNA-binding</keyword>
<name>A0A5C1A6X0_9BACT</name>